<accession>A0A560FFL7</accession>
<keyword evidence="6 10" id="KW-1133">Transmembrane helix</keyword>
<evidence type="ECO:0000256" key="9">
    <source>
        <dbReference type="SAM" id="Coils"/>
    </source>
</evidence>
<keyword evidence="12" id="KW-0645">Protease</keyword>
<evidence type="ECO:0000313" key="12">
    <source>
        <dbReference type="EMBL" id="TWB20405.1"/>
    </source>
</evidence>
<feature type="transmembrane region" description="Helical" evidence="10">
    <location>
        <begin position="154"/>
        <end position="177"/>
    </location>
</feature>
<keyword evidence="5 10" id="KW-0812">Transmembrane</keyword>
<proteinExistence type="inferred from homology"/>
<feature type="coiled-coil region" evidence="9">
    <location>
        <begin position="530"/>
        <end position="557"/>
    </location>
</feature>
<dbReference type="RefSeq" id="WP_145750518.1">
    <property type="nucleotide sequence ID" value="NZ_VITN01000007.1"/>
</dbReference>
<name>A0A560FFL7_9PROT</name>
<evidence type="ECO:0000256" key="6">
    <source>
        <dbReference type="ARBA" id="ARBA00022989"/>
    </source>
</evidence>
<dbReference type="SUPFAM" id="SSF111369">
    <property type="entry name" value="HlyD-like secretion proteins"/>
    <property type="match status" value="1"/>
</dbReference>
<dbReference type="Proteomes" id="UP000319859">
    <property type="component" value="Unassembled WGS sequence"/>
</dbReference>
<keyword evidence="12" id="KW-0378">Hydrolase</keyword>
<dbReference type="PANTHER" id="PTHR32347:SF23">
    <property type="entry name" value="BLL5650 PROTEIN"/>
    <property type="match status" value="1"/>
</dbReference>
<dbReference type="GO" id="GO:0008237">
    <property type="term" value="F:metallopeptidase activity"/>
    <property type="evidence" value="ECO:0007669"/>
    <property type="project" value="UniProtKB-KW"/>
</dbReference>
<comment type="cofactor">
    <cofactor evidence="1">
        <name>Zn(2+)</name>
        <dbReference type="ChEBI" id="CHEBI:29105"/>
    </cofactor>
</comment>
<organism evidence="12 13">
    <name type="scientific">Nitrospirillum amazonense</name>
    <dbReference type="NCBI Taxonomy" id="28077"/>
    <lineage>
        <taxon>Bacteria</taxon>
        <taxon>Pseudomonadati</taxon>
        <taxon>Pseudomonadota</taxon>
        <taxon>Alphaproteobacteria</taxon>
        <taxon>Rhodospirillales</taxon>
        <taxon>Azospirillaceae</taxon>
        <taxon>Nitrospirillum</taxon>
    </lineage>
</organism>
<dbReference type="InterPro" id="IPR008915">
    <property type="entry name" value="Peptidase_M50"/>
</dbReference>
<keyword evidence="12" id="KW-0482">Metalloprotease</keyword>
<dbReference type="AlphaFoldDB" id="A0A560FFL7"/>
<evidence type="ECO:0000259" key="11">
    <source>
        <dbReference type="Pfam" id="PF02163"/>
    </source>
</evidence>
<feature type="transmembrane region" description="Helical" evidence="10">
    <location>
        <begin position="189"/>
        <end position="207"/>
    </location>
</feature>
<evidence type="ECO:0000256" key="10">
    <source>
        <dbReference type="SAM" id="Phobius"/>
    </source>
</evidence>
<gene>
    <name evidence="12" type="ORF">FBZ89_107116</name>
</gene>
<evidence type="ECO:0000256" key="3">
    <source>
        <dbReference type="ARBA" id="ARBA00004196"/>
    </source>
</evidence>
<comment type="caution">
    <text evidence="12">The sequence shown here is derived from an EMBL/GenBank/DDBJ whole genome shotgun (WGS) entry which is preliminary data.</text>
</comment>
<feature type="transmembrane region" description="Helical" evidence="10">
    <location>
        <begin position="388"/>
        <end position="407"/>
    </location>
</feature>
<evidence type="ECO:0000313" key="13">
    <source>
        <dbReference type="Proteomes" id="UP000319859"/>
    </source>
</evidence>
<sequence>MSGEVPDAAPASVDAPPVRFAPLREELTLLAGPALADGSPSWTLHDQVAGRFYRLGWLEFEILRRWHLEVPQAIATDVASNTTLRVTVDDVMAVSQFLALNNLLQRHGPQAVSTLMRQAEMRKPGFWQWLLKNYLFFRVPLVKPDRFLTQALPYVSWIFTRGFLLVTLAAALLGIYLVTRQWDQFRTTFVSFLSPSGLITGAVGLAVAKVVHELGHALTAKRYGCRVQTMGIAFMVMYPLLYTDVSDAWRLPNRRQRLAIGVAGMGAELTLAAYATLAWSFLPEGPVKAAAFLLATTSWIMTVLVNTSPFMRFDGYFLLSDLLDVPNLHDRAFALGRWWVRERLFHLGEPVPEELPVKRRNLLIALAFATWIYRFTLFVGIAALVYHLFFKVLGIILFLVEVWWFILRPPLNEVREWIRRRGTMTWNRRSATTAAVALGLLALAVIPWRSTVTAPAVLRAAQETEIFLDQPGRMDAVLVKAGQSVAAGQVLFRLSSPDLDYKLASQRQKIQTLQWESAYRGSAAVDPKRQRIAAQELETAQAELRGLEAEKAKLTVTAPFAGIMAEVAEPLSPGEWLPAKERLGLLLDPAHPMIEAYVREADLHRVALGDRGRFRPDQTVTSAVDGRIQDIDDTSTRVLSRRYLASTYGGDIAAREDSQHQLVPEESLYRVLIAPAKDTAPASLERGRVTLEGVRESLLGSLWRRTVAILLREGSF</sequence>
<feature type="domain" description="Peptidase M50" evidence="11">
    <location>
        <begin position="202"/>
        <end position="302"/>
    </location>
</feature>
<reference evidence="12 13" key="1">
    <citation type="submission" date="2019-06" db="EMBL/GenBank/DDBJ databases">
        <title>Genomic Encyclopedia of Type Strains, Phase IV (KMG-V): Genome sequencing to study the core and pangenomes of soil and plant-associated prokaryotes.</title>
        <authorList>
            <person name="Whitman W."/>
        </authorList>
    </citation>
    <scope>NUCLEOTIDE SEQUENCE [LARGE SCALE GENOMIC DNA]</scope>
    <source>
        <strain evidence="12 13">BR 11880</strain>
    </source>
</reference>
<dbReference type="GO" id="GO:0016020">
    <property type="term" value="C:membrane"/>
    <property type="evidence" value="ECO:0007669"/>
    <property type="project" value="UniProtKB-SubCell"/>
</dbReference>
<evidence type="ECO:0000256" key="2">
    <source>
        <dbReference type="ARBA" id="ARBA00004141"/>
    </source>
</evidence>
<evidence type="ECO:0000256" key="4">
    <source>
        <dbReference type="ARBA" id="ARBA00007931"/>
    </source>
</evidence>
<evidence type="ECO:0000256" key="5">
    <source>
        <dbReference type="ARBA" id="ARBA00022692"/>
    </source>
</evidence>
<comment type="similarity">
    <text evidence="4">Belongs to the peptidase M50B family.</text>
</comment>
<feature type="transmembrane region" description="Helical" evidence="10">
    <location>
        <begin position="227"/>
        <end position="246"/>
    </location>
</feature>
<protein>
    <submittedName>
        <fullName evidence="12">Putative peptide zinc metalloprotease protein</fullName>
    </submittedName>
</protein>
<dbReference type="GO" id="GO:0006508">
    <property type="term" value="P:proteolysis"/>
    <property type="evidence" value="ECO:0007669"/>
    <property type="project" value="UniProtKB-KW"/>
</dbReference>
<dbReference type="GO" id="GO:0030313">
    <property type="term" value="C:cell envelope"/>
    <property type="evidence" value="ECO:0007669"/>
    <property type="project" value="UniProtKB-SubCell"/>
</dbReference>
<feature type="transmembrane region" description="Helical" evidence="10">
    <location>
        <begin position="258"/>
        <end position="281"/>
    </location>
</feature>
<feature type="transmembrane region" description="Helical" evidence="10">
    <location>
        <begin position="362"/>
        <end position="382"/>
    </location>
</feature>
<comment type="subcellular location">
    <subcellularLocation>
        <location evidence="3">Cell envelope</location>
    </subcellularLocation>
    <subcellularLocation>
        <location evidence="2">Membrane</location>
        <topology evidence="2">Multi-pass membrane protein</topology>
    </subcellularLocation>
</comment>
<dbReference type="Pfam" id="PF02163">
    <property type="entry name" value="Peptidase_M50"/>
    <property type="match status" value="1"/>
</dbReference>
<evidence type="ECO:0000256" key="8">
    <source>
        <dbReference type="ARBA" id="ARBA00023136"/>
    </source>
</evidence>
<dbReference type="EMBL" id="VITN01000007">
    <property type="protein sequence ID" value="TWB20405.1"/>
    <property type="molecule type" value="Genomic_DNA"/>
</dbReference>
<dbReference type="OrthoDB" id="9759690at2"/>
<keyword evidence="8 10" id="KW-0472">Membrane</keyword>
<keyword evidence="7 9" id="KW-0175">Coiled coil</keyword>
<evidence type="ECO:0000256" key="7">
    <source>
        <dbReference type="ARBA" id="ARBA00023054"/>
    </source>
</evidence>
<evidence type="ECO:0000256" key="1">
    <source>
        <dbReference type="ARBA" id="ARBA00001947"/>
    </source>
</evidence>
<feature type="transmembrane region" description="Helical" evidence="10">
    <location>
        <begin position="287"/>
        <end position="305"/>
    </location>
</feature>
<dbReference type="Gene3D" id="2.40.50.100">
    <property type="match status" value="1"/>
</dbReference>
<feature type="transmembrane region" description="Helical" evidence="10">
    <location>
        <begin position="428"/>
        <end position="448"/>
    </location>
</feature>
<dbReference type="PANTHER" id="PTHR32347">
    <property type="entry name" value="EFFLUX SYSTEM COMPONENT YKNX-RELATED"/>
    <property type="match status" value="1"/>
</dbReference>
<dbReference type="InterPro" id="IPR050465">
    <property type="entry name" value="UPF0194_transport"/>
</dbReference>